<gene>
    <name evidence="11" type="ORF">NEOLEDRAFT_1156138</name>
</gene>
<dbReference type="AlphaFoldDB" id="A0A165SUW6"/>
<feature type="transmembrane region" description="Helical" evidence="10">
    <location>
        <begin position="280"/>
        <end position="305"/>
    </location>
</feature>
<evidence type="ECO:0000256" key="10">
    <source>
        <dbReference type="SAM" id="Phobius"/>
    </source>
</evidence>
<keyword evidence="5 8" id="KW-0560">Oxidoreductase</keyword>
<evidence type="ECO:0000256" key="2">
    <source>
        <dbReference type="ARBA" id="ARBA00010617"/>
    </source>
</evidence>
<dbReference type="GO" id="GO:0020037">
    <property type="term" value="F:heme binding"/>
    <property type="evidence" value="ECO:0007669"/>
    <property type="project" value="InterPro"/>
</dbReference>
<keyword evidence="10" id="KW-0472">Membrane</keyword>
<dbReference type="Pfam" id="PF00067">
    <property type="entry name" value="p450"/>
    <property type="match status" value="1"/>
</dbReference>
<dbReference type="PANTHER" id="PTHR24286">
    <property type="entry name" value="CYTOCHROME P450 26"/>
    <property type="match status" value="1"/>
</dbReference>
<dbReference type="InterPro" id="IPR001128">
    <property type="entry name" value="Cyt_P450"/>
</dbReference>
<dbReference type="InterPro" id="IPR002397">
    <property type="entry name" value="Cyt_P450_B"/>
</dbReference>
<dbReference type="EMBL" id="KV425570">
    <property type="protein sequence ID" value="KZT25713.1"/>
    <property type="molecule type" value="Genomic_DNA"/>
</dbReference>
<organism evidence="11 12">
    <name type="scientific">Neolentinus lepideus HHB14362 ss-1</name>
    <dbReference type="NCBI Taxonomy" id="1314782"/>
    <lineage>
        <taxon>Eukaryota</taxon>
        <taxon>Fungi</taxon>
        <taxon>Dikarya</taxon>
        <taxon>Basidiomycota</taxon>
        <taxon>Agaricomycotina</taxon>
        <taxon>Agaricomycetes</taxon>
        <taxon>Gloeophyllales</taxon>
        <taxon>Gloeophyllaceae</taxon>
        <taxon>Neolentinus</taxon>
    </lineage>
</organism>
<evidence type="ECO:0000313" key="11">
    <source>
        <dbReference type="EMBL" id="KZT25713.1"/>
    </source>
</evidence>
<dbReference type="InterPro" id="IPR036396">
    <property type="entry name" value="Cyt_P450_sf"/>
</dbReference>
<dbReference type="GO" id="GO:0004497">
    <property type="term" value="F:monooxygenase activity"/>
    <property type="evidence" value="ECO:0007669"/>
    <property type="project" value="UniProtKB-KW"/>
</dbReference>
<dbReference type="STRING" id="1314782.A0A165SUW6"/>
<dbReference type="PROSITE" id="PS00086">
    <property type="entry name" value="CYTOCHROME_P450"/>
    <property type="match status" value="1"/>
</dbReference>
<dbReference type="PANTHER" id="PTHR24286:SF24">
    <property type="entry name" value="LANOSTEROL 14-ALPHA DEMETHYLASE"/>
    <property type="match status" value="1"/>
</dbReference>
<dbReference type="GO" id="GO:0016125">
    <property type="term" value="P:sterol metabolic process"/>
    <property type="evidence" value="ECO:0007669"/>
    <property type="project" value="TreeGrafter"/>
</dbReference>
<dbReference type="GO" id="GO:0005506">
    <property type="term" value="F:iron ion binding"/>
    <property type="evidence" value="ECO:0007669"/>
    <property type="project" value="InterPro"/>
</dbReference>
<evidence type="ECO:0000256" key="4">
    <source>
        <dbReference type="ARBA" id="ARBA00022723"/>
    </source>
</evidence>
<dbReference type="InterPro" id="IPR017972">
    <property type="entry name" value="Cyt_P450_CS"/>
</dbReference>
<sequence length="524" mass="58303">MYPVGIPCLVDAFLSFSRPLQLALSLAVIFIIFILYTSTFSATPRDDEPAHLPEYSLFTIVPFFRQRFDFLNWGFRVTGESLFQFQLLRHTVVAVSGEAGRKVFLTSKGLDLNEGFKVLSGAIPMLRGVTSDLAMRRVAQIYKRVSIVQREDRLSQLLPEIVEDCRRIMTSWGTSGNFDPFERVYDLVFQTTVRSLTCVEIADDAAVVARLKYLYGRLDSGTTPATVLLPWFPSPAMIKKVWATKQIYDILMGAINARIQSGVPRNDTLQILLDYGDDKLIIVGFFIGLIVAGARATGASASWLITFLGGNPVWRQKARSEIELLLSSYSPITPTPSQSASSSPKLESKSSPPSLSARLADIPLSAWESETPVLDAIIRETLRVAQPHTAMRRNVGSDLHIDGKVVPTGAYVVYPFSDVHLDPEIYPDPWRFDPARPVDSKRAYSWIGWGGGKTVCLGQRLAKLEMKIITAMFLVGFDYHVVDRAGKSATPLPRPNWNDTLLCRPDPGSCYLKYQRADSSPTPL</sequence>
<dbReference type="OrthoDB" id="1055148at2759"/>
<evidence type="ECO:0000256" key="6">
    <source>
        <dbReference type="ARBA" id="ARBA00023004"/>
    </source>
</evidence>
<evidence type="ECO:0000256" key="9">
    <source>
        <dbReference type="SAM" id="MobiDB-lite"/>
    </source>
</evidence>
<comment type="cofactor">
    <cofactor evidence="1">
        <name>heme</name>
        <dbReference type="ChEBI" id="CHEBI:30413"/>
    </cofactor>
</comment>
<dbReference type="SUPFAM" id="SSF48264">
    <property type="entry name" value="Cytochrome P450"/>
    <property type="match status" value="1"/>
</dbReference>
<protein>
    <submittedName>
        <fullName evidence="11">Cytochrome P450</fullName>
    </submittedName>
</protein>
<accession>A0A165SUW6</accession>
<evidence type="ECO:0000256" key="7">
    <source>
        <dbReference type="ARBA" id="ARBA00023033"/>
    </source>
</evidence>
<name>A0A165SUW6_9AGAM</name>
<evidence type="ECO:0000256" key="8">
    <source>
        <dbReference type="RuleBase" id="RU000461"/>
    </source>
</evidence>
<dbReference type="Proteomes" id="UP000076761">
    <property type="component" value="Unassembled WGS sequence"/>
</dbReference>
<proteinExistence type="inferred from homology"/>
<keyword evidence="6 8" id="KW-0408">Iron</keyword>
<evidence type="ECO:0000256" key="3">
    <source>
        <dbReference type="ARBA" id="ARBA00022617"/>
    </source>
</evidence>
<keyword evidence="7 8" id="KW-0503">Monooxygenase</keyword>
<reference evidence="11 12" key="1">
    <citation type="journal article" date="2016" name="Mol. Biol. Evol.">
        <title>Comparative Genomics of Early-Diverging Mushroom-Forming Fungi Provides Insights into the Origins of Lignocellulose Decay Capabilities.</title>
        <authorList>
            <person name="Nagy L.G."/>
            <person name="Riley R."/>
            <person name="Tritt A."/>
            <person name="Adam C."/>
            <person name="Daum C."/>
            <person name="Floudas D."/>
            <person name="Sun H."/>
            <person name="Yadav J.S."/>
            <person name="Pangilinan J."/>
            <person name="Larsson K.H."/>
            <person name="Matsuura K."/>
            <person name="Barry K."/>
            <person name="Labutti K."/>
            <person name="Kuo R."/>
            <person name="Ohm R.A."/>
            <person name="Bhattacharya S.S."/>
            <person name="Shirouzu T."/>
            <person name="Yoshinaga Y."/>
            <person name="Martin F.M."/>
            <person name="Grigoriev I.V."/>
            <person name="Hibbett D.S."/>
        </authorList>
    </citation>
    <scope>NUCLEOTIDE SEQUENCE [LARGE SCALE GENOMIC DNA]</scope>
    <source>
        <strain evidence="11 12">HHB14362 ss-1</strain>
    </source>
</reference>
<dbReference type="GO" id="GO:0016705">
    <property type="term" value="F:oxidoreductase activity, acting on paired donors, with incorporation or reduction of molecular oxygen"/>
    <property type="evidence" value="ECO:0007669"/>
    <property type="project" value="InterPro"/>
</dbReference>
<comment type="similarity">
    <text evidence="2 8">Belongs to the cytochrome P450 family.</text>
</comment>
<dbReference type="PRINTS" id="PR00385">
    <property type="entry name" value="P450"/>
</dbReference>
<evidence type="ECO:0000256" key="1">
    <source>
        <dbReference type="ARBA" id="ARBA00001971"/>
    </source>
</evidence>
<keyword evidence="10" id="KW-0812">Transmembrane</keyword>
<dbReference type="Gene3D" id="1.10.630.10">
    <property type="entry name" value="Cytochrome P450"/>
    <property type="match status" value="1"/>
</dbReference>
<evidence type="ECO:0000313" key="12">
    <source>
        <dbReference type="Proteomes" id="UP000076761"/>
    </source>
</evidence>
<keyword evidence="12" id="KW-1185">Reference proteome</keyword>
<dbReference type="PRINTS" id="PR00359">
    <property type="entry name" value="BP450"/>
</dbReference>
<feature type="transmembrane region" description="Helical" evidence="10">
    <location>
        <begin position="20"/>
        <end position="37"/>
    </location>
</feature>
<keyword evidence="3 8" id="KW-0349">Heme</keyword>
<keyword evidence="10" id="KW-1133">Transmembrane helix</keyword>
<dbReference type="InParanoid" id="A0A165SUW6"/>
<keyword evidence="4 8" id="KW-0479">Metal-binding</keyword>
<feature type="region of interest" description="Disordered" evidence="9">
    <location>
        <begin position="333"/>
        <end position="354"/>
    </location>
</feature>
<evidence type="ECO:0000256" key="5">
    <source>
        <dbReference type="ARBA" id="ARBA00023002"/>
    </source>
</evidence>